<proteinExistence type="predicted"/>
<name>A0A182IVW4_ANOAO</name>
<sequence>MVRLEKWVYECPTESTGCEMLPRLPSGYLLDRHRSWLGAVGQHVDQLGLAGTRAGRERGGCGRQVLGPVAGGTGGGRGAWWWCRVRVLLVLLLLMLLLLLVKVVVGGGEAERTVRWPTASGCLRYERIDANGEPVVGADRSPEGALVGLEQGHLGRAGRKMVTVQVPVEVGPHVRVVVERVQSSAGERRDRDLAG</sequence>
<organism evidence="1">
    <name type="scientific">Anopheles atroparvus</name>
    <name type="common">European mosquito</name>
    <dbReference type="NCBI Taxonomy" id="41427"/>
    <lineage>
        <taxon>Eukaryota</taxon>
        <taxon>Metazoa</taxon>
        <taxon>Ecdysozoa</taxon>
        <taxon>Arthropoda</taxon>
        <taxon>Hexapoda</taxon>
        <taxon>Insecta</taxon>
        <taxon>Pterygota</taxon>
        <taxon>Neoptera</taxon>
        <taxon>Endopterygota</taxon>
        <taxon>Diptera</taxon>
        <taxon>Nematocera</taxon>
        <taxon>Culicoidea</taxon>
        <taxon>Culicidae</taxon>
        <taxon>Anophelinae</taxon>
        <taxon>Anopheles</taxon>
    </lineage>
</organism>
<dbReference type="AlphaFoldDB" id="A0A182IVW4"/>
<protein>
    <submittedName>
        <fullName evidence="1">Uncharacterized protein</fullName>
    </submittedName>
</protein>
<dbReference type="EnsemblMetazoa" id="AATE006494-RA">
    <property type="protein sequence ID" value="AATE006494-PA.1"/>
    <property type="gene ID" value="AATE006494"/>
</dbReference>
<reference evidence="1" key="1">
    <citation type="submission" date="2022-08" db="UniProtKB">
        <authorList>
            <consortium name="EnsemblMetazoa"/>
        </authorList>
    </citation>
    <scope>IDENTIFICATION</scope>
    <source>
        <strain evidence="1">EBRO</strain>
    </source>
</reference>
<evidence type="ECO:0000313" key="1">
    <source>
        <dbReference type="EnsemblMetazoa" id="AATE006494-PA.1"/>
    </source>
</evidence>
<accession>A0A182IVW4</accession>
<dbReference type="VEuPathDB" id="VectorBase:AATE006494"/>